<reference evidence="10 11" key="1">
    <citation type="submission" date="2018-04" db="EMBL/GenBank/DDBJ databases">
        <title>The genome of golden apple snail Pomacea canaliculata provides insight into stress tolerance and invasive adaptation.</title>
        <authorList>
            <person name="Liu C."/>
            <person name="Liu B."/>
            <person name="Ren Y."/>
            <person name="Zhang Y."/>
            <person name="Wang H."/>
            <person name="Li S."/>
            <person name="Jiang F."/>
            <person name="Yin L."/>
            <person name="Zhang G."/>
            <person name="Qian W."/>
            <person name="Fan W."/>
        </authorList>
    </citation>
    <scope>NUCLEOTIDE SEQUENCE [LARGE SCALE GENOMIC DNA]</scope>
    <source>
        <strain evidence="10">SZHN2017</strain>
        <tissue evidence="10">Muscle</tissue>
    </source>
</reference>
<dbReference type="PROSITE" id="PS50822">
    <property type="entry name" value="PIWI"/>
    <property type="match status" value="1"/>
</dbReference>
<dbReference type="SMART" id="SM00949">
    <property type="entry name" value="PAZ"/>
    <property type="match status" value="1"/>
</dbReference>
<dbReference type="Proteomes" id="UP000245119">
    <property type="component" value="Linkage Group LG1"/>
</dbReference>
<dbReference type="GO" id="GO:0003723">
    <property type="term" value="F:RNA binding"/>
    <property type="evidence" value="ECO:0007669"/>
    <property type="project" value="UniProtKB-KW"/>
</dbReference>
<evidence type="ECO:0000256" key="7">
    <source>
        <dbReference type="ARBA" id="ARBA00038291"/>
    </source>
</evidence>
<dbReference type="SUPFAM" id="SSF101690">
    <property type="entry name" value="PAZ domain"/>
    <property type="match status" value="1"/>
</dbReference>
<organism evidence="10 11">
    <name type="scientific">Pomacea canaliculata</name>
    <name type="common">Golden apple snail</name>
    <dbReference type="NCBI Taxonomy" id="400727"/>
    <lineage>
        <taxon>Eukaryota</taxon>
        <taxon>Metazoa</taxon>
        <taxon>Spiralia</taxon>
        <taxon>Lophotrochozoa</taxon>
        <taxon>Mollusca</taxon>
        <taxon>Gastropoda</taxon>
        <taxon>Caenogastropoda</taxon>
        <taxon>Architaenioglossa</taxon>
        <taxon>Ampullarioidea</taxon>
        <taxon>Ampullariidae</taxon>
        <taxon>Pomacea</taxon>
    </lineage>
</organism>
<dbReference type="PROSITE" id="PS50821">
    <property type="entry name" value="PAZ"/>
    <property type="match status" value="1"/>
</dbReference>
<dbReference type="SUPFAM" id="SSF53098">
    <property type="entry name" value="Ribonuclease H-like"/>
    <property type="match status" value="1"/>
</dbReference>
<dbReference type="InterPro" id="IPR003100">
    <property type="entry name" value="PAZ_dom"/>
</dbReference>
<dbReference type="GO" id="GO:0005737">
    <property type="term" value="C:cytoplasm"/>
    <property type="evidence" value="ECO:0007669"/>
    <property type="project" value="UniProtKB-SubCell"/>
</dbReference>
<evidence type="ECO:0000256" key="2">
    <source>
        <dbReference type="ARBA" id="ARBA00022473"/>
    </source>
</evidence>
<dbReference type="Gene3D" id="3.30.420.10">
    <property type="entry name" value="Ribonuclease H-like superfamily/Ribonuclease H"/>
    <property type="match status" value="1"/>
</dbReference>
<dbReference type="Pfam" id="PF02170">
    <property type="entry name" value="PAZ"/>
    <property type="match status" value="1"/>
</dbReference>
<protein>
    <submittedName>
        <fullName evidence="10">Uncharacterized protein</fullName>
    </submittedName>
</protein>
<evidence type="ECO:0000313" key="10">
    <source>
        <dbReference type="EMBL" id="PVD38836.1"/>
    </source>
</evidence>
<proteinExistence type="inferred from homology"/>
<comment type="similarity">
    <text evidence="7">Belongs to the argonaute family. Piwi subfamily.</text>
</comment>
<keyword evidence="6" id="KW-0943">RNA-mediated gene silencing</keyword>
<dbReference type="PANTHER" id="PTHR22891">
    <property type="entry name" value="EUKARYOTIC TRANSLATION INITIATION FACTOR 2C"/>
    <property type="match status" value="1"/>
</dbReference>
<dbReference type="CDD" id="cd02845">
    <property type="entry name" value="PAZ_piwi_like"/>
    <property type="match status" value="1"/>
</dbReference>
<dbReference type="EMBL" id="PZQS01000001">
    <property type="protein sequence ID" value="PVD38836.1"/>
    <property type="molecule type" value="Genomic_DNA"/>
</dbReference>
<keyword evidence="11" id="KW-1185">Reference proteome</keyword>
<dbReference type="Pfam" id="PF23278">
    <property type="entry name" value="Piwi_N"/>
    <property type="match status" value="1"/>
</dbReference>
<keyword evidence="3" id="KW-0963">Cytoplasm</keyword>
<comment type="caution">
    <text evidence="10">The sequence shown here is derived from an EMBL/GenBank/DDBJ whole genome shotgun (WGS) entry which is preliminary data.</text>
</comment>
<dbReference type="Gene3D" id="3.40.50.2300">
    <property type="match status" value="1"/>
</dbReference>
<evidence type="ECO:0000256" key="6">
    <source>
        <dbReference type="ARBA" id="ARBA00023158"/>
    </source>
</evidence>
<feature type="domain" description="PAZ" evidence="8">
    <location>
        <begin position="351"/>
        <end position="465"/>
    </location>
</feature>
<dbReference type="FunFam" id="3.30.420.10:FF:000014">
    <property type="entry name" value="Piwi-like RNA-mediated gene silencing 1"/>
    <property type="match status" value="1"/>
</dbReference>
<dbReference type="OrthoDB" id="10252740at2759"/>
<evidence type="ECO:0000259" key="9">
    <source>
        <dbReference type="PROSITE" id="PS50822"/>
    </source>
</evidence>
<dbReference type="CDD" id="cd04658">
    <property type="entry name" value="Piwi_piwi-like_Euk"/>
    <property type="match status" value="1"/>
</dbReference>
<dbReference type="SMART" id="SM00950">
    <property type="entry name" value="Piwi"/>
    <property type="match status" value="1"/>
</dbReference>
<dbReference type="GO" id="GO:0031047">
    <property type="term" value="P:regulatory ncRNA-mediated gene silencing"/>
    <property type="evidence" value="ECO:0007669"/>
    <property type="project" value="UniProtKB-KW"/>
</dbReference>
<evidence type="ECO:0000313" key="11">
    <source>
        <dbReference type="Proteomes" id="UP000245119"/>
    </source>
</evidence>
<dbReference type="InterPro" id="IPR003165">
    <property type="entry name" value="Piwi"/>
</dbReference>
<dbReference type="InterPro" id="IPR036085">
    <property type="entry name" value="PAZ_dom_sf"/>
</dbReference>
<gene>
    <name evidence="10" type="ORF">C0Q70_01460</name>
</gene>
<keyword evidence="2" id="KW-0217">Developmental protein</keyword>
<dbReference type="FunFam" id="2.170.260.10:FF:000003">
    <property type="entry name" value="Piwi-like RNA-mediated gene silencing 2"/>
    <property type="match status" value="1"/>
</dbReference>
<dbReference type="GO" id="GO:0030154">
    <property type="term" value="P:cell differentiation"/>
    <property type="evidence" value="ECO:0007669"/>
    <property type="project" value="UniProtKB-KW"/>
</dbReference>
<accession>A0A2T7PZI2</accession>
<dbReference type="InterPro" id="IPR036397">
    <property type="entry name" value="RNaseH_sf"/>
</dbReference>
<name>A0A2T7PZI2_POMCA</name>
<dbReference type="AlphaFoldDB" id="A0A2T7PZI2"/>
<dbReference type="STRING" id="400727.A0A2T7PZI2"/>
<dbReference type="Pfam" id="PF02171">
    <property type="entry name" value="Piwi"/>
    <property type="match status" value="1"/>
</dbReference>
<dbReference type="Gene3D" id="2.170.260.10">
    <property type="entry name" value="paz domain"/>
    <property type="match status" value="1"/>
</dbReference>
<evidence type="ECO:0000256" key="1">
    <source>
        <dbReference type="ARBA" id="ARBA00004496"/>
    </source>
</evidence>
<evidence type="ECO:0000256" key="4">
    <source>
        <dbReference type="ARBA" id="ARBA00022782"/>
    </source>
</evidence>
<keyword evidence="5" id="KW-0694">RNA-binding</keyword>
<comment type="subcellular location">
    <subcellularLocation>
        <location evidence="1">Cytoplasm</location>
    </subcellularLocation>
</comment>
<evidence type="ECO:0000256" key="5">
    <source>
        <dbReference type="ARBA" id="ARBA00022884"/>
    </source>
</evidence>
<evidence type="ECO:0000256" key="3">
    <source>
        <dbReference type="ARBA" id="ARBA00022490"/>
    </source>
</evidence>
<dbReference type="InterPro" id="IPR012337">
    <property type="entry name" value="RNaseH-like_sf"/>
</dbReference>
<keyword evidence="4" id="KW-0221">Differentiation</keyword>
<sequence>MASQGLSGSGFGRGGRGLAILEALKKDPQISRAGSAQGTSLGHGLGLGRGAALQLQEQSLLQHNAVPREHVDVGLDSVPGNRRASFADQNTGIQPMGRGNLAGMLAMMKCAEQPSLGRGSSLANMIGSKQSLGRGAIDSTISSPVECVDNTVRTQELSLPVAAASTNMKANNRKPTISRPGSGVNRNLRLASNYIKLRVKSSFIYQYSVAFQPPCESKAMRCGLLGEHKDIFNIRLFDGSILYMPTKLPNEETVLFSTRKTDGKKIKLIVKFTKQLPSEQCPHLYNILLRRVMHILQMCQVGRYYYNPSTPSNVPAHKLEVWPGYISAIKEHEGGLFLMLDSSHRVLRTETVLDMMSKLAQEKPSSFQDDVIKNLLGCIVLTRYNNKTYRIDDIEWDKNPSDTFETSSGKSVTFQEYYWTHYGKKVDGNQPLLIHRPKARKVGGATIQPRTEVICLIPELCYLTGLTDDMRKNYSVMKDLAAHTRVTPTQRLETMKKFIDSINKNDTARTQLEEWGLMLDTSAIAVDGRQLNIETITMGSNAKFSAGPRAEWSREMSNCQLISTVDLNHWLILYIQRNLSEVNSLLLEVSRVTPLMGMSVQQPIRVVLNDDKTDTLIRSLRQNVNPKIQLVMVVFPTSRDDKYNAVKKYTFVDCPVPSQVILSNTLRKKDKLKSVVQKIMFQVNVKLGGVLWAVKIPLERLMVIGIDTFHDAAHGRRSIGGFVSNIDPDCTRWFSRVCIQMKSEELLSGLSVCVTAAIRKYYEVNHFLPEKIVVYRDGVGDGQLPMVSDYEVQQIESCFAKFGADYFPKTTVIVVQKRINTRIFLRENDRKLENPPSGTVLDHTVTKRDMYDFFLVSQHVRQGTVSPTHYIVLHDNIGLPPERNQALAYKMTHLYYNWPGTVRVPAPCLDLAGFLQNFVQRAESLQERTLRHLGNV</sequence>
<evidence type="ECO:0000259" key="8">
    <source>
        <dbReference type="PROSITE" id="PS50821"/>
    </source>
</evidence>
<feature type="domain" description="Piwi" evidence="9">
    <location>
        <begin position="630"/>
        <end position="908"/>
    </location>
</feature>